<evidence type="ECO:0000313" key="13">
    <source>
        <dbReference type="Proteomes" id="UP000514720"/>
    </source>
</evidence>
<comment type="function">
    <text evidence="8">The phosphoenolpyruvate-dependent sugar phosphotransferase system (sugar PTS), a major carbohydrate active transport system, catalyzes the phosphorylation of incoming sugar substrates concomitantly with their translocation across the cell membrane. The enzyme II UlaABC PTS system is involved in ascorbate transport.</text>
</comment>
<keyword evidence="5" id="KW-0808">Transferase</keyword>
<dbReference type="GO" id="GO:0005737">
    <property type="term" value="C:cytoplasm"/>
    <property type="evidence" value="ECO:0007669"/>
    <property type="project" value="UniProtKB-SubCell"/>
</dbReference>
<dbReference type="PANTHER" id="PTHR36203:SF1">
    <property type="entry name" value="ASCORBATE-SPECIFIC PTS SYSTEM EIIA COMPONENT"/>
    <property type="match status" value="1"/>
</dbReference>
<evidence type="ECO:0000256" key="8">
    <source>
        <dbReference type="ARBA" id="ARBA00037387"/>
    </source>
</evidence>
<evidence type="ECO:0000256" key="6">
    <source>
        <dbReference type="ARBA" id="ARBA00022683"/>
    </source>
</evidence>
<dbReference type="GO" id="GO:0016301">
    <property type="term" value="F:kinase activity"/>
    <property type="evidence" value="ECO:0007669"/>
    <property type="project" value="UniProtKB-KW"/>
</dbReference>
<evidence type="ECO:0000256" key="7">
    <source>
        <dbReference type="ARBA" id="ARBA00022777"/>
    </source>
</evidence>
<sequence length="146" mass="16037">MIDGFVLTKELITFANGFDSWEEAITVSSKGLLEQGYIEPSYVDAMIESVHTYGPYIVIAPNIAMPHARPEAGSNKVGFSVMVTQKPVQFSNQKEHEARLFVTLSCVSSDTHLKMIQALVTILGDDDKVETILNATTAEDLLAVFK</sequence>
<gene>
    <name evidence="12" type="ORF">G4Z02_08385</name>
</gene>
<evidence type="ECO:0000313" key="12">
    <source>
        <dbReference type="EMBL" id="QMS85760.1"/>
    </source>
</evidence>
<evidence type="ECO:0000256" key="3">
    <source>
        <dbReference type="ARBA" id="ARBA00022490"/>
    </source>
</evidence>
<dbReference type="AlphaFoldDB" id="A0A7L7KSG5"/>
<evidence type="ECO:0000256" key="10">
    <source>
        <dbReference type="ARBA" id="ARBA00042072"/>
    </source>
</evidence>
<reference evidence="12 13" key="1">
    <citation type="submission" date="2020-02" db="EMBL/GenBank/DDBJ databases">
        <authorList>
            <person name="Zheng R.K."/>
            <person name="Sun C.M."/>
        </authorList>
    </citation>
    <scope>NUCLEOTIDE SEQUENCE [LARGE SCALE GENOMIC DNA]</scope>
    <source>
        <strain evidence="13">zrk13</strain>
    </source>
</reference>
<accession>A0A7L7KSG5</accession>
<comment type="subcellular location">
    <subcellularLocation>
        <location evidence="1">Cytoplasm</location>
    </subcellularLocation>
</comment>
<feature type="domain" description="PTS EIIA type-2" evidence="11">
    <location>
        <begin position="5"/>
        <end position="146"/>
    </location>
</feature>
<dbReference type="PANTHER" id="PTHR36203">
    <property type="entry name" value="ASCORBATE-SPECIFIC PTS SYSTEM EIIA COMPONENT"/>
    <property type="match status" value="1"/>
</dbReference>
<keyword evidence="7" id="KW-0418">Kinase</keyword>
<keyword evidence="2" id="KW-0813">Transport</keyword>
<dbReference type="PROSITE" id="PS51094">
    <property type="entry name" value="PTS_EIIA_TYPE_2"/>
    <property type="match status" value="1"/>
</dbReference>
<dbReference type="EMBL" id="CP048914">
    <property type="protein sequence ID" value="QMS85760.1"/>
    <property type="molecule type" value="Genomic_DNA"/>
</dbReference>
<organism evidence="12 13">
    <name type="scientific">Candidatus Xianfuyuplasma coldseepsis</name>
    <dbReference type="NCBI Taxonomy" id="2782163"/>
    <lineage>
        <taxon>Bacteria</taxon>
        <taxon>Bacillati</taxon>
        <taxon>Mycoplasmatota</taxon>
        <taxon>Mollicutes</taxon>
        <taxon>Candidatus Izemoplasmatales</taxon>
        <taxon>Candidatus Izemoplasmataceae</taxon>
        <taxon>Candidatus Xianfuyuplasma</taxon>
    </lineage>
</organism>
<keyword evidence="13" id="KW-1185">Reference proteome</keyword>
<evidence type="ECO:0000256" key="1">
    <source>
        <dbReference type="ARBA" id="ARBA00004496"/>
    </source>
</evidence>
<dbReference type="InterPro" id="IPR002178">
    <property type="entry name" value="PTS_EIIA_type-2_dom"/>
</dbReference>
<dbReference type="InterPro" id="IPR016152">
    <property type="entry name" value="PTrfase/Anion_transptr"/>
</dbReference>
<name>A0A7L7KSG5_9MOLU</name>
<dbReference type="Pfam" id="PF00359">
    <property type="entry name" value="PTS_EIIA_2"/>
    <property type="match status" value="1"/>
</dbReference>
<keyword evidence="4" id="KW-0597">Phosphoprotein</keyword>
<evidence type="ECO:0000256" key="2">
    <source>
        <dbReference type="ARBA" id="ARBA00022448"/>
    </source>
</evidence>
<dbReference type="InterPro" id="IPR051351">
    <property type="entry name" value="Ascorbate-PTS_EIIA_comp"/>
</dbReference>
<dbReference type="Gene3D" id="3.40.930.10">
    <property type="entry name" value="Mannitol-specific EII, Chain A"/>
    <property type="match status" value="1"/>
</dbReference>
<dbReference type="RefSeq" id="WP_258877568.1">
    <property type="nucleotide sequence ID" value="NZ_CP048914.1"/>
</dbReference>
<dbReference type="SUPFAM" id="SSF55804">
    <property type="entry name" value="Phoshotransferase/anion transport protein"/>
    <property type="match status" value="1"/>
</dbReference>
<evidence type="ECO:0000256" key="9">
    <source>
        <dbReference type="ARBA" id="ARBA00041175"/>
    </source>
</evidence>
<dbReference type="GO" id="GO:0009401">
    <property type="term" value="P:phosphoenolpyruvate-dependent sugar phosphotransferase system"/>
    <property type="evidence" value="ECO:0007669"/>
    <property type="project" value="UniProtKB-KW"/>
</dbReference>
<evidence type="ECO:0000259" key="11">
    <source>
        <dbReference type="PROSITE" id="PS51094"/>
    </source>
</evidence>
<protein>
    <recommendedName>
        <fullName evidence="9">Ascorbate-specific PTS system EIIA component</fullName>
    </recommendedName>
    <alternativeName>
        <fullName evidence="10">Ascorbate-specific phosphotransferase enzyme IIA component</fullName>
    </alternativeName>
</protein>
<keyword evidence="12" id="KW-0762">Sugar transport</keyword>
<proteinExistence type="predicted"/>
<dbReference type="Proteomes" id="UP000514720">
    <property type="component" value="Chromosome"/>
</dbReference>
<dbReference type="KEGG" id="xcl:G4Z02_08385"/>
<dbReference type="CDD" id="cd00211">
    <property type="entry name" value="PTS_IIA_fru"/>
    <property type="match status" value="1"/>
</dbReference>
<keyword evidence="6" id="KW-0598">Phosphotransferase system</keyword>
<evidence type="ECO:0000256" key="4">
    <source>
        <dbReference type="ARBA" id="ARBA00022553"/>
    </source>
</evidence>
<keyword evidence="3" id="KW-0963">Cytoplasm</keyword>
<evidence type="ECO:0000256" key="5">
    <source>
        <dbReference type="ARBA" id="ARBA00022679"/>
    </source>
</evidence>